<organism evidence="2 3">
    <name type="scientific">Hymenobacter antarcticus</name>
    <dbReference type="NCBI Taxonomy" id="486270"/>
    <lineage>
        <taxon>Bacteria</taxon>
        <taxon>Pseudomonadati</taxon>
        <taxon>Bacteroidota</taxon>
        <taxon>Cytophagia</taxon>
        <taxon>Cytophagales</taxon>
        <taxon>Hymenobacteraceae</taxon>
        <taxon>Hymenobacter</taxon>
    </lineage>
</organism>
<evidence type="ECO:0000313" key="3">
    <source>
        <dbReference type="Proteomes" id="UP001501556"/>
    </source>
</evidence>
<reference evidence="3" key="1">
    <citation type="journal article" date="2019" name="Int. J. Syst. Evol. Microbiol.">
        <title>The Global Catalogue of Microorganisms (GCM) 10K type strain sequencing project: providing services to taxonomists for standard genome sequencing and annotation.</title>
        <authorList>
            <consortium name="The Broad Institute Genomics Platform"/>
            <consortium name="The Broad Institute Genome Sequencing Center for Infectious Disease"/>
            <person name="Wu L."/>
            <person name="Ma J."/>
        </authorList>
    </citation>
    <scope>NUCLEOTIDE SEQUENCE [LARGE SCALE GENOMIC DNA]</scope>
    <source>
        <strain evidence="3">JCM 17217</strain>
    </source>
</reference>
<accession>A0ABP7P6M4</accession>
<dbReference type="Proteomes" id="UP001501556">
    <property type="component" value="Unassembled WGS sequence"/>
</dbReference>
<keyword evidence="3" id="KW-1185">Reference proteome</keyword>
<name>A0ABP7P6M4_9BACT</name>
<proteinExistence type="predicted"/>
<sequence length="91" mass="10024">MLGSFYLNTVCQTDAEDARAYHARGIAEYVAAPTEITVTAPVARPKAPRFRPAAVRRGTPAQQRLAAQPWPGPSPIPPRAKRWLWCSVLQV</sequence>
<protein>
    <submittedName>
        <fullName evidence="2">Uncharacterized protein</fullName>
    </submittedName>
</protein>
<dbReference type="EMBL" id="BAABDI010000001">
    <property type="protein sequence ID" value="GAA3959457.1"/>
    <property type="molecule type" value="Genomic_DNA"/>
</dbReference>
<gene>
    <name evidence="2" type="ORF">GCM10022407_03240</name>
</gene>
<comment type="caution">
    <text evidence="2">The sequence shown here is derived from an EMBL/GenBank/DDBJ whole genome shotgun (WGS) entry which is preliminary data.</text>
</comment>
<evidence type="ECO:0000313" key="2">
    <source>
        <dbReference type="EMBL" id="GAA3959457.1"/>
    </source>
</evidence>
<feature type="region of interest" description="Disordered" evidence="1">
    <location>
        <begin position="54"/>
        <end position="74"/>
    </location>
</feature>
<evidence type="ECO:0000256" key="1">
    <source>
        <dbReference type="SAM" id="MobiDB-lite"/>
    </source>
</evidence>